<organism evidence="6 7">
    <name type="scientific">Ligilactobacillus ubinensis</name>
    <dbReference type="NCBI Taxonomy" id="2876789"/>
    <lineage>
        <taxon>Bacteria</taxon>
        <taxon>Bacillati</taxon>
        <taxon>Bacillota</taxon>
        <taxon>Bacilli</taxon>
        <taxon>Lactobacillales</taxon>
        <taxon>Lactobacillaceae</taxon>
        <taxon>Ligilactobacillus</taxon>
    </lineage>
</organism>
<evidence type="ECO:0000256" key="2">
    <source>
        <dbReference type="ARBA" id="ARBA00023015"/>
    </source>
</evidence>
<dbReference type="PANTHER" id="PTHR30126:SF40">
    <property type="entry name" value="HTH-TYPE TRANSCRIPTIONAL REGULATOR GLTR"/>
    <property type="match status" value="1"/>
</dbReference>
<dbReference type="PRINTS" id="PR00039">
    <property type="entry name" value="HTHLYSR"/>
</dbReference>
<gene>
    <name evidence="6" type="ORF">LB941_11700</name>
</gene>
<reference evidence="6 7" key="1">
    <citation type="journal article" date="2023" name="Int. J. Syst. Evol. Microbiol.">
        <title>Ligilactobacillus ubinensis sp. nov., a novel species isolated from the wild ferment of a durian fruit (Durio zibethinus).</title>
        <authorList>
            <person name="Heng Y.C."/>
            <person name="Menon N."/>
            <person name="Chen B."/>
            <person name="Loo B.Z.L."/>
            <person name="Wong G.W.J."/>
            <person name="Lim A.C.H."/>
            <person name="Silvaraju S."/>
            <person name="Kittelmann S."/>
        </authorList>
    </citation>
    <scope>NUCLEOTIDE SEQUENCE [LARGE SCALE GENOMIC DNA]</scope>
    <source>
        <strain evidence="6 7">WILCCON 0076</strain>
    </source>
</reference>
<name>A0A9X2FMV9_9LACO</name>
<dbReference type="Pfam" id="PF00126">
    <property type="entry name" value="HTH_1"/>
    <property type="match status" value="1"/>
</dbReference>
<dbReference type="Pfam" id="PF03466">
    <property type="entry name" value="LysR_substrate"/>
    <property type="match status" value="1"/>
</dbReference>
<evidence type="ECO:0000256" key="1">
    <source>
        <dbReference type="ARBA" id="ARBA00009437"/>
    </source>
</evidence>
<dbReference type="InterPro" id="IPR000847">
    <property type="entry name" value="LysR_HTH_N"/>
</dbReference>
<dbReference type="RefSeq" id="WP_253362155.1">
    <property type="nucleotide sequence ID" value="NZ_JAIULA010000033.1"/>
</dbReference>
<evidence type="ECO:0000313" key="6">
    <source>
        <dbReference type="EMBL" id="MCP0887995.1"/>
    </source>
</evidence>
<evidence type="ECO:0000256" key="4">
    <source>
        <dbReference type="ARBA" id="ARBA00023163"/>
    </source>
</evidence>
<dbReference type="PANTHER" id="PTHR30126">
    <property type="entry name" value="HTH-TYPE TRANSCRIPTIONAL REGULATOR"/>
    <property type="match status" value="1"/>
</dbReference>
<keyword evidence="4" id="KW-0804">Transcription</keyword>
<accession>A0A9X2FMV9</accession>
<keyword evidence="3" id="KW-0238">DNA-binding</keyword>
<evidence type="ECO:0000256" key="3">
    <source>
        <dbReference type="ARBA" id="ARBA00023125"/>
    </source>
</evidence>
<keyword evidence="2" id="KW-0805">Transcription regulation</keyword>
<comment type="caution">
    <text evidence="6">The sequence shown here is derived from an EMBL/GenBank/DDBJ whole genome shotgun (WGS) entry which is preliminary data.</text>
</comment>
<keyword evidence="7" id="KW-1185">Reference proteome</keyword>
<dbReference type="GO" id="GO:0000976">
    <property type="term" value="F:transcription cis-regulatory region binding"/>
    <property type="evidence" value="ECO:0007669"/>
    <property type="project" value="TreeGrafter"/>
</dbReference>
<dbReference type="InterPro" id="IPR036390">
    <property type="entry name" value="WH_DNA-bd_sf"/>
</dbReference>
<dbReference type="PROSITE" id="PS50931">
    <property type="entry name" value="HTH_LYSR"/>
    <property type="match status" value="1"/>
</dbReference>
<dbReference type="SUPFAM" id="SSF46785">
    <property type="entry name" value="Winged helix' DNA-binding domain"/>
    <property type="match status" value="1"/>
</dbReference>
<dbReference type="InterPro" id="IPR005119">
    <property type="entry name" value="LysR_subst-bd"/>
</dbReference>
<dbReference type="Proteomes" id="UP001139006">
    <property type="component" value="Unassembled WGS sequence"/>
</dbReference>
<dbReference type="AlphaFoldDB" id="A0A9X2FMV9"/>
<feature type="domain" description="HTH lysR-type" evidence="5">
    <location>
        <begin position="1"/>
        <end position="58"/>
    </location>
</feature>
<evidence type="ECO:0000313" key="7">
    <source>
        <dbReference type="Proteomes" id="UP001139006"/>
    </source>
</evidence>
<proteinExistence type="inferred from homology"/>
<dbReference type="Gene3D" id="3.40.190.10">
    <property type="entry name" value="Periplasmic binding protein-like II"/>
    <property type="match status" value="2"/>
</dbReference>
<dbReference type="SUPFAM" id="SSF53850">
    <property type="entry name" value="Periplasmic binding protein-like II"/>
    <property type="match status" value="1"/>
</dbReference>
<dbReference type="EMBL" id="JAIULA010000033">
    <property type="protein sequence ID" value="MCP0887995.1"/>
    <property type="molecule type" value="Genomic_DNA"/>
</dbReference>
<protein>
    <submittedName>
        <fullName evidence="6">LysR family transcriptional regulator</fullName>
    </submittedName>
</protein>
<dbReference type="Gene3D" id="1.10.10.10">
    <property type="entry name" value="Winged helix-like DNA-binding domain superfamily/Winged helix DNA-binding domain"/>
    <property type="match status" value="1"/>
</dbReference>
<dbReference type="GO" id="GO:0003700">
    <property type="term" value="F:DNA-binding transcription factor activity"/>
    <property type="evidence" value="ECO:0007669"/>
    <property type="project" value="InterPro"/>
</dbReference>
<sequence>MNSYLIAFIYVYETQSFSLAAKELFVTQPTISIQIQQLEKMVGQQLFLRKRHQAIMPTVAGKLLYEQALKMRKIWTETQDSLAHITNSKRQLIHIGFSQTISQMLAADFLEKAQVVLPDIDWQVTVDNSDYMAKQLTQKHLDIGLVEKPIPASPSTMRRKKIASDYLVRIGRPTGVWLQREAGSGIAHYTEQFFEEYDIIPEKIIKINRNELILEMVNKGLGETIISQKVVPPNLTYEKLNPHFQRNLYSIVTKELDRDLATKINEILLQVADAMN</sequence>
<evidence type="ECO:0000259" key="5">
    <source>
        <dbReference type="PROSITE" id="PS50931"/>
    </source>
</evidence>
<dbReference type="InterPro" id="IPR036388">
    <property type="entry name" value="WH-like_DNA-bd_sf"/>
</dbReference>
<comment type="similarity">
    <text evidence="1">Belongs to the LysR transcriptional regulatory family.</text>
</comment>